<dbReference type="Proteomes" id="UP000008311">
    <property type="component" value="Unassembled WGS sequence"/>
</dbReference>
<keyword evidence="8" id="KW-1185">Reference proteome</keyword>
<comment type="catalytic activity">
    <reaction evidence="1">
        <text>alpha-D-glucose 6-phosphate = beta-D-glucose 6-phosphate</text>
        <dbReference type="Rhea" id="RHEA:16249"/>
        <dbReference type="ChEBI" id="CHEBI:58225"/>
        <dbReference type="ChEBI" id="CHEBI:58247"/>
        <dbReference type="EC" id="5.1.3.15"/>
    </reaction>
</comment>
<feature type="active site" evidence="5">
    <location>
        <position position="169"/>
    </location>
</feature>
<feature type="binding site" evidence="6">
    <location>
        <position position="94"/>
    </location>
    <ligand>
        <name>substrate</name>
    </ligand>
</feature>
<reference evidence="8" key="1">
    <citation type="journal article" date="2010" name="Nat. Biotechnol.">
        <title>Draft genome sequence of the oilseed species Ricinus communis.</title>
        <authorList>
            <person name="Chan A.P."/>
            <person name="Crabtree J."/>
            <person name="Zhao Q."/>
            <person name="Lorenzi H."/>
            <person name="Orvis J."/>
            <person name="Puiu D."/>
            <person name="Melake-Berhan A."/>
            <person name="Jones K.M."/>
            <person name="Redman J."/>
            <person name="Chen G."/>
            <person name="Cahoon E.B."/>
            <person name="Gedil M."/>
            <person name="Stanke M."/>
            <person name="Haas B.J."/>
            <person name="Wortman J.R."/>
            <person name="Fraser-Liggett C.M."/>
            <person name="Ravel J."/>
            <person name="Rabinowicz P.D."/>
        </authorList>
    </citation>
    <scope>NUCLEOTIDE SEQUENCE [LARGE SCALE GENOMIC DNA]</scope>
    <source>
        <strain evidence="8">cv. Hale</strain>
    </source>
</reference>
<dbReference type="PIRSF" id="PIRSF016020">
    <property type="entry name" value="PHexose_mutarotase"/>
    <property type="match status" value="1"/>
</dbReference>
<dbReference type="InterPro" id="IPR008183">
    <property type="entry name" value="Aldose_1/G6P_1-epimerase"/>
</dbReference>
<feature type="active site" evidence="5">
    <location>
        <position position="271"/>
    </location>
</feature>
<evidence type="ECO:0000313" key="8">
    <source>
        <dbReference type="Proteomes" id="UP000008311"/>
    </source>
</evidence>
<sequence length="279" mass="30986">MSALNSLNHHFSIAEQLTFTALDNGQQVAEIDNAHAKATIALQGAHVMTFHPHGEAPVLWMSEQAHIESGKAIRGGVPVCWPWFGDHPEKAFPQHGFARVQTWRVIGSEALADGSTRVVFEMQKNEAARAQWPYSCHLRCTVTVGKALTVELATENLGEETFTIGEALHTYLAVSDIEHIRVSGVEEAPYWDKVRDLRSVQNGAITFNGEFDRLFMNTTNDCVIDDTQLKRRIRIKKSGSSSTIIWNPWAEKSAKMGDMGENGYRTMVCVESGNAMDNV</sequence>
<dbReference type="AlphaFoldDB" id="B9TGM5"/>
<dbReference type="InterPro" id="IPR014718">
    <property type="entry name" value="GH-type_carb-bd"/>
</dbReference>
<dbReference type="Pfam" id="PF01263">
    <property type="entry name" value="Aldose_epim"/>
    <property type="match status" value="1"/>
</dbReference>
<organism evidence="7 8">
    <name type="scientific">Ricinus communis</name>
    <name type="common">Castor bean</name>
    <dbReference type="NCBI Taxonomy" id="3988"/>
    <lineage>
        <taxon>Eukaryota</taxon>
        <taxon>Viridiplantae</taxon>
        <taxon>Streptophyta</taxon>
        <taxon>Embryophyta</taxon>
        <taxon>Tracheophyta</taxon>
        <taxon>Spermatophyta</taxon>
        <taxon>Magnoliopsida</taxon>
        <taxon>eudicotyledons</taxon>
        <taxon>Gunneridae</taxon>
        <taxon>Pentapetalae</taxon>
        <taxon>rosids</taxon>
        <taxon>fabids</taxon>
        <taxon>Malpighiales</taxon>
        <taxon>Euphorbiaceae</taxon>
        <taxon>Acalyphoideae</taxon>
        <taxon>Acalypheae</taxon>
        <taxon>Ricinus</taxon>
    </lineage>
</organism>
<evidence type="ECO:0000256" key="3">
    <source>
        <dbReference type="ARBA" id="ARBA00012083"/>
    </source>
</evidence>
<dbReference type="PANTHER" id="PTHR11122:SF13">
    <property type="entry name" value="GLUCOSE-6-PHOSPHATE 1-EPIMERASE"/>
    <property type="match status" value="1"/>
</dbReference>
<dbReference type="EMBL" id="EQ980772">
    <property type="protein sequence ID" value="EEF24988.1"/>
    <property type="molecule type" value="Genomic_DNA"/>
</dbReference>
<protein>
    <recommendedName>
        <fullName evidence="3">glucose-6-phosphate 1-epimerase</fullName>
        <ecNumber evidence="3">5.1.3.15</ecNumber>
    </recommendedName>
</protein>
<evidence type="ECO:0000313" key="7">
    <source>
        <dbReference type="EMBL" id="EEF24988.1"/>
    </source>
</evidence>
<dbReference type="PANTHER" id="PTHR11122">
    <property type="entry name" value="APOSPORY-ASSOCIATED PROTEIN C-RELATED"/>
    <property type="match status" value="1"/>
</dbReference>
<dbReference type="EC" id="5.1.3.15" evidence="3"/>
<dbReference type="InterPro" id="IPR011013">
    <property type="entry name" value="Gal_mutarotase_sf_dom"/>
</dbReference>
<dbReference type="Gene3D" id="2.70.98.10">
    <property type="match status" value="1"/>
</dbReference>
<dbReference type="eggNOG" id="KOG1594">
    <property type="taxonomic scope" value="Eukaryota"/>
</dbReference>
<dbReference type="GO" id="GO:0005975">
    <property type="term" value="P:carbohydrate metabolic process"/>
    <property type="evidence" value="ECO:0007669"/>
    <property type="project" value="InterPro"/>
</dbReference>
<dbReference type="CDD" id="cd09020">
    <property type="entry name" value="D-hex-6-P-epi_like"/>
    <property type="match status" value="1"/>
</dbReference>
<dbReference type="STRING" id="3988.B9TGM5"/>
<dbReference type="GO" id="GO:0030246">
    <property type="term" value="F:carbohydrate binding"/>
    <property type="evidence" value="ECO:0007669"/>
    <property type="project" value="InterPro"/>
</dbReference>
<dbReference type="InParanoid" id="B9TGM5"/>
<evidence type="ECO:0000256" key="1">
    <source>
        <dbReference type="ARBA" id="ARBA00001096"/>
    </source>
</evidence>
<dbReference type="GO" id="GO:0005737">
    <property type="term" value="C:cytoplasm"/>
    <property type="evidence" value="ECO:0000318"/>
    <property type="project" value="GO_Central"/>
</dbReference>
<feature type="binding site" evidence="6">
    <location>
        <position position="74"/>
    </location>
    <ligand>
        <name>substrate</name>
    </ligand>
</feature>
<evidence type="ECO:0000256" key="4">
    <source>
        <dbReference type="ARBA" id="ARBA00023235"/>
    </source>
</evidence>
<accession>B9TGM5</accession>
<dbReference type="SUPFAM" id="SSF74650">
    <property type="entry name" value="Galactose mutarotase-like"/>
    <property type="match status" value="1"/>
</dbReference>
<gene>
    <name evidence="7" type="ORF">RCOM_1803240</name>
</gene>
<name>B9TGM5_RICCO</name>
<feature type="non-terminal residue" evidence="7">
    <location>
        <position position="279"/>
    </location>
</feature>
<feature type="binding site" evidence="6">
    <location>
        <position position="99"/>
    </location>
    <ligand>
        <name>substrate</name>
    </ligand>
</feature>
<proteinExistence type="inferred from homology"/>
<dbReference type="InterPro" id="IPR025532">
    <property type="entry name" value="G6P_1-epimerase"/>
</dbReference>
<evidence type="ECO:0000256" key="2">
    <source>
        <dbReference type="ARBA" id="ARBA00005866"/>
    </source>
</evidence>
<dbReference type="GO" id="GO:0047938">
    <property type="term" value="F:glucose-6-phosphate 1-epimerase activity"/>
    <property type="evidence" value="ECO:0000318"/>
    <property type="project" value="GO_Central"/>
</dbReference>
<keyword evidence="4" id="KW-0413">Isomerase</keyword>
<evidence type="ECO:0000256" key="6">
    <source>
        <dbReference type="PIRSR" id="PIRSR016020-2"/>
    </source>
</evidence>
<evidence type="ECO:0000256" key="5">
    <source>
        <dbReference type="PIRSR" id="PIRSR016020-1"/>
    </source>
</evidence>
<comment type="similarity">
    <text evidence="2">Belongs to the glucose-6-phosphate 1-epimerase family.</text>
</comment>